<comment type="caution">
    <text evidence="2">The sequence shown here is derived from an EMBL/GenBank/DDBJ whole genome shotgun (WGS) entry which is preliminary data.</text>
</comment>
<evidence type="ECO:0000313" key="2">
    <source>
        <dbReference type="EMBL" id="MCA9383921.1"/>
    </source>
</evidence>
<dbReference type="PANTHER" id="PTHR23076">
    <property type="entry name" value="METALLOPROTEASE M41 FTSH"/>
    <property type="match status" value="1"/>
</dbReference>
<gene>
    <name evidence="2" type="ORF">KC909_06185</name>
</gene>
<keyword evidence="2" id="KW-0132">Cell division</keyword>
<dbReference type="GO" id="GO:0004222">
    <property type="term" value="F:metalloendopeptidase activity"/>
    <property type="evidence" value="ECO:0007669"/>
    <property type="project" value="InterPro"/>
</dbReference>
<dbReference type="AlphaFoldDB" id="A0A955RJG4"/>
<dbReference type="EMBL" id="JAGQLK010000176">
    <property type="protein sequence ID" value="MCA9383921.1"/>
    <property type="molecule type" value="Genomic_DNA"/>
</dbReference>
<dbReference type="GO" id="GO:0051301">
    <property type="term" value="P:cell division"/>
    <property type="evidence" value="ECO:0007669"/>
    <property type="project" value="UniProtKB-KW"/>
</dbReference>
<organism evidence="2 3">
    <name type="scientific">Candidatus Dojkabacteria bacterium</name>
    <dbReference type="NCBI Taxonomy" id="2099670"/>
    <lineage>
        <taxon>Bacteria</taxon>
        <taxon>Candidatus Dojkabacteria</taxon>
    </lineage>
</organism>
<keyword evidence="2" id="KW-0131">Cell cycle</keyword>
<dbReference type="SUPFAM" id="SSF140990">
    <property type="entry name" value="FtsH protease domain-like"/>
    <property type="match status" value="1"/>
</dbReference>
<dbReference type="PANTHER" id="PTHR23076:SF97">
    <property type="entry name" value="ATP-DEPENDENT ZINC METALLOPROTEASE YME1L1"/>
    <property type="match status" value="1"/>
</dbReference>
<reference evidence="2" key="1">
    <citation type="submission" date="2020-04" db="EMBL/GenBank/DDBJ databases">
        <authorList>
            <person name="Zhang T."/>
        </authorList>
    </citation>
    <scope>NUCLEOTIDE SEQUENCE</scope>
    <source>
        <strain evidence="2">HKST-UBA14</strain>
    </source>
</reference>
<dbReference type="GO" id="GO:0006508">
    <property type="term" value="P:proteolysis"/>
    <property type="evidence" value="ECO:0007669"/>
    <property type="project" value="InterPro"/>
</dbReference>
<accession>A0A955RJG4</accession>
<feature type="domain" description="Peptidase M41" evidence="1">
    <location>
        <begin position="1"/>
        <end position="154"/>
    </location>
</feature>
<evidence type="ECO:0000259" key="1">
    <source>
        <dbReference type="Pfam" id="PF01434"/>
    </source>
</evidence>
<dbReference type="Gene3D" id="1.20.58.760">
    <property type="entry name" value="Peptidase M41"/>
    <property type="match status" value="1"/>
</dbReference>
<dbReference type="GO" id="GO:0005524">
    <property type="term" value="F:ATP binding"/>
    <property type="evidence" value="ECO:0007669"/>
    <property type="project" value="InterPro"/>
</dbReference>
<dbReference type="Pfam" id="PF01434">
    <property type="entry name" value="Peptidase_M41"/>
    <property type="match status" value="1"/>
</dbReference>
<reference evidence="2" key="2">
    <citation type="journal article" date="2021" name="Microbiome">
        <title>Successional dynamics and alternative stable states in a saline activated sludge microbial community over 9 years.</title>
        <authorList>
            <person name="Wang Y."/>
            <person name="Ye J."/>
            <person name="Ju F."/>
            <person name="Liu L."/>
            <person name="Boyd J.A."/>
            <person name="Deng Y."/>
            <person name="Parks D.H."/>
            <person name="Jiang X."/>
            <person name="Yin X."/>
            <person name="Woodcroft B.J."/>
            <person name="Tyson G.W."/>
            <person name="Hugenholtz P."/>
            <person name="Polz M.F."/>
            <person name="Zhang T."/>
        </authorList>
    </citation>
    <scope>NUCLEOTIDE SEQUENCE</scope>
    <source>
        <strain evidence="2">HKST-UBA14</strain>
    </source>
</reference>
<proteinExistence type="predicted"/>
<name>A0A955RJG4_9BACT</name>
<dbReference type="Proteomes" id="UP000783287">
    <property type="component" value="Unassembled WGS sequence"/>
</dbReference>
<dbReference type="GO" id="GO:0004176">
    <property type="term" value="F:ATP-dependent peptidase activity"/>
    <property type="evidence" value="ECO:0007669"/>
    <property type="project" value="InterPro"/>
</dbReference>
<protein>
    <submittedName>
        <fullName evidence="2">Cell division protein FtsH</fullName>
    </submittedName>
</protein>
<evidence type="ECO:0000313" key="3">
    <source>
        <dbReference type="Proteomes" id="UP000783287"/>
    </source>
</evidence>
<sequence length="157" mass="17577">TIVSRGMALGYTMPLPEEDQVQTSKTKMLSKITSLVAGFATEELIFGDVTSGASNDIQKASEIARRMVKEFGMSKKLGLVKYGQSEDNHLGYNYETDKNYSEETSKIIDEEVRSIIDECFDTAKGLLTKNRAILDKLVDALLEKEVLDGDEFNKFFE</sequence>
<feature type="non-terminal residue" evidence="2">
    <location>
        <position position="1"/>
    </location>
</feature>
<dbReference type="InterPro" id="IPR000642">
    <property type="entry name" value="Peptidase_M41"/>
</dbReference>
<dbReference type="InterPro" id="IPR037219">
    <property type="entry name" value="Peptidase_M41-like"/>
</dbReference>